<gene>
    <name evidence="4" type="ORF">NIES2119_11800</name>
</gene>
<proteinExistence type="predicted"/>
<keyword evidence="1" id="KW-0472">Membrane</keyword>
<evidence type="ECO:0000256" key="2">
    <source>
        <dbReference type="SAM" id="SignalP"/>
    </source>
</evidence>
<feature type="transmembrane region" description="Helical" evidence="1">
    <location>
        <begin position="181"/>
        <end position="200"/>
    </location>
</feature>
<evidence type="ECO:0000313" key="5">
    <source>
        <dbReference type="Proteomes" id="UP000185860"/>
    </source>
</evidence>
<dbReference type="InterPro" id="IPR032710">
    <property type="entry name" value="NTF2-like_dom_sf"/>
</dbReference>
<dbReference type="SUPFAM" id="SSF54427">
    <property type="entry name" value="NTF2-like"/>
    <property type="match status" value="1"/>
</dbReference>
<reference evidence="4 5" key="1">
    <citation type="submission" date="2016-11" db="EMBL/GenBank/DDBJ databases">
        <title>Draft Genome Sequences of Nine Cyanobacterial Strains from Diverse Habitats.</title>
        <authorList>
            <person name="Zhu T."/>
            <person name="Hou S."/>
            <person name="Lu X."/>
            <person name="Hess W.R."/>
        </authorList>
    </citation>
    <scope>NUCLEOTIDE SEQUENCE [LARGE SCALE GENOMIC DNA]</scope>
    <source>
        <strain evidence="4 5">IAM M-71</strain>
    </source>
</reference>
<evidence type="ECO:0000256" key="1">
    <source>
        <dbReference type="SAM" id="Phobius"/>
    </source>
</evidence>
<feature type="domain" description="SnoaL-like" evidence="3">
    <location>
        <begin position="51"/>
        <end position="162"/>
    </location>
</feature>
<dbReference type="STRING" id="454136.NIES2119_11800"/>
<protein>
    <submittedName>
        <fullName evidence="4">Protein kinase</fullName>
    </submittedName>
</protein>
<keyword evidence="2" id="KW-0732">Signal</keyword>
<comment type="caution">
    <text evidence="4">The sequence shown here is derived from an EMBL/GenBank/DDBJ whole genome shotgun (WGS) entry which is preliminary data.</text>
</comment>
<feature type="chain" id="PRO_5013205378" evidence="2">
    <location>
        <begin position="34"/>
        <end position="209"/>
    </location>
</feature>
<organism evidence="4 5">
    <name type="scientific">[Phormidium ambiguum] IAM M-71</name>
    <dbReference type="NCBI Taxonomy" id="454136"/>
    <lineage>
        <taxon>Bacteria</taxon>
        <taxon>Bacillati</taxon>
        <taxon>Cyanobacteriota</taxon>
        <taxon>Cyanophyceae</taxon>
        <taxon>Oscillatoriophycideae</taxon>
        <taxon>Aerosakkonematales</taxon>
        <taxon>Aerosakkonemataceae</taxon>
        <taxon>Floridanema</taxon>
    </lineage>
</organism>
<accession>A0A1U7ILA0</accession>
<dbReference type="EMBL" id="MRCE01000010">
    <property type="protein sequence ID" value="OKH37940.1"/>
    <property type="molecule type" value="Genomic_DNA"/>
</dbReference>
<keyword evidence="1" id="KW-0812">Transmembrane</keyword>
<keyword evidence="4" id="KW-0808">Transferase</keyword>
<keyword evidence="1" id="KW-1133">Transmembrane helix</keyword>
<keyword evidence="4" id="KW-0418">Kinase</keyword>
<feature type="signal peptide" evidence="2">
    <location>
        <begin position="1"/>
        <end position="33"/>
    </location>
</feature>
<dbReference type="OrthoDB" id="484043at2"/>
<dbReference type="Proteomes" id="UP000185860">
    <property type="component" value="Unassembled WGS sequence"/>
</dbReference>
<dbReference type="InterPro" id="IPR037401">
    <property type="entry name" value="SnoaL-like"/>
</dbReference>
<dbReference type="Gene3D" id="3.10.450.50">
    <property type="match status" value="1"/>
</dbReference>
<evidence type="ECO:0000259" key="3">
    <source>
        <dbReference type="Pfam" id="PF13474"/>
    </source>
</evidence>
<name>A0A1U7ILA0_9CYAN</name>
<dbReference type="GO" id="GO:0016301">
    <property type="term" value="F:kinase activity"/>
    <property type="evidence" value="ECO:0007669"/>
    <property type="project" value="UniProtKB-KW"/>
</dbReference>
<dbReference type="AlphaFoldDB" id="A0A1U7ILA0"/>
<evidence type="ECO:0000313" key="4">
    <source>
        <dbReference type="EMBL" id="OKH37940.1"/>
    </source>
</evidence>
<sequence>MKQKQTIRNRCWQLVCCVLLTLAIWLTPQSAFAQTNQKDIDAIINTGKIALQALNTRNFAKIEPYLHPTFTITTVDNKVFHKAQDFEAYWNKQFSQTIKDIKMSFTVDDPRRFLSPETEVSYGNAISTFYFQDGNSADMAMRWTAVMQKFQGKWTIQSLHFSSNLLDNPVLKGAQQQGNGIAVAAGLVGLLLGAVVMLLWQRRRKQPTV</sequence>
<dbReference type="Pfam" id="PF13474">
    <property type="entry name" value="SnoaL_3"/>
    <property type="match status" value="1"/>
</dbReference>